<dbReference type="AlphaFoldDB" id="A0A3S0Q123"/>
<protein>
    <submittedName>
        <fullName evidence="2">Uncharacterized protein</fullName>
    </submittedName>
</protein>
<evidence type="ECO:0000313" key="2">
    <source>
        <dbReference type="EMBL" id="RUA22324.1"/>
    </source>
</evidence>
<evidence type="ECO:0000256" key="1">
    <source>
        <dbReference type="SAM" id="MobiDB-lite"/>
    </source>
</evidence>
<name>A0A3S0Q123_9GAMM</name>
<organism evidence="2">
    <name type="scientific">Billgrantia gudaonensis</name>
    <dbReference type="NCBI Taxonomy" id="376427"/>
    <lineage>
        <taxon>Bacteria</taxon>
        <taxon>Pseudomonadati</taxon>
        <taxon>Pseudomonadota</taxon>
        <taxon>Gammaproteobacteria</taxon>
        <taxon>Oceanospirillales</taxon>
        <taxon>Halomonadaceae</taxon>
        <taxon>Billgrantia</taxon>
    </lineage>
</organism>
<feature type="compositionally biased region" description="Low complexity" evidence="1">
    <location>
        <begin position="18"/>
        <end position="36"/>
    </location>
</feature>
<accession>A0A3S0Q123</accession>
<feature type="region of interest" description="Disordered" evidence="1">
    <location>
        <begin position="17"/>
        <end position="47"/>
    </location>
</feature>
<reference evidence="2" key="1">
    <citation type="submission" date="2018-12" db="EMBL/GenBank/DDBJ databases">
        <authorList>
            <person name="Jadhav K."/>
            <person name="Kushwaha B."/>
            <person name="Jadhav I."/>
        </authorList>
    </citation>
    <scope>NUCLEOTIDE SEQUENCE [LARGE SCALE GENOMIC DNA]</scope>
    <source>
        <strain evidence="2">SBS 10</strain>
    </source>
</reference>
<proteinExistence type="predicted"/>
<sequence length="74" mass="7594">MAIRRAAGAELDGLTVCASSSTSSPACASSTPAHASTPPPRKGPRQRTARLLPLVPVSRAASIEVRLIFGQLAL</sequence>
<comment type="caution">
    <text evidence="2">The sequence shown here is derived from an EMBL/GenBank/DDBJ whole genome shotgun (WGS) entry which is preliminary data.</text>
</comment>
<gene>
    <name evidence="2" type="ORF">DSL92_06605</name>
</gene>
<dbReference type="EMBL" id="RXHI01000019">
    <property type="protein sequence ID" value="RUA22324.1"/>
    <property type="molecule type" value="Genomic_DNA"/>
</dbReference>